<keyword evidence="1" id="KW-1133">Transmembrane helix</keyword>
<reference evidence="3" key="1">
    <citation type="submission" date="2021-02" db="EMBL/GenBank/DDBJ databases">
        <authorList>
            <person name="Nowell W R."/>
        </authorList>
    </citation>
    <scope>NUCLEOTIDE SEQUENCE</scope>
</reference>
<organism evidence="3 4">
    <name type="scientific">Rotaria magnacalcarata</name>
    <dbReference type="NCBI Taxonomy" id="392030"/>
    <lineage>
        <taxon>Eukaryota</taxon>
        <taxon>Metazoa</taxon>
        <taxon>Spiralia</taxon>
        <taxon>Gnathifera</taxon>
        <taxon>Rotifera</taxon>
        <taxon>Eurotatoria</taxon>
        <taxon>Bdelloidea</taxon>
        <taxon>Philodinida</taxon>
        <taxon>Philodinidae</taxon>
        <taxon>Rotaria</taxon>
    </lineage>
</organism>
<feature type="transmembrane region" description="Helical" evidence="1">
    <location>
        <begin position="77"/>
        <end position="96"/>
    </location>
</feature>
<dbReference type="Proteomes" id="UP000663842">
    <property type="component" value="Unassembled WGS sequence"/>
</dbReference>
<sequence length="98" mass="10477">MSNKLYAITNLSSAPIAIGLALILVGFCRAAASPLTYESLTEIMFPHPKSLLTSALVQVINVSAVILLFSASERYKLTNLIVVISNVLSIILVGFVQV</sequence>
<evidence type="ECO:0000313" key="2">
    <source>
        <dbReference type="EMBL" id="CAF3817315.1"/>
    </source>
</evidence>
<dbReference type="Proteomes" id="UP000663866">
    <property type="component" value="Unassembled WGS sequence"/>
</dbReference>
<accession>A0A819FTQ8</accession>
<gene>
    <name evidence="3" type="ORF">OVN521_LOCUS7988</name>
    <name evidence="2" type="ORF">UXM345_LOCUS5755</name>
</gene>
<keyword evidence="4" id="KW-1185">Reference proteome</keyword>
<evidence type="ECO:0000256" key="1">
    <source>
        <dbReference type="SAM" id="Phobius"/>
    </source>
</evidence>
<name>A0A819FTQ8_9BILA</name>
<protein>
    <submittedName>
        <fullName evidence="3">Uncharacterized protein</fullName>
    </submittedName>
</protein>
<feature type="transmembrane region" description="Helical" evidence="1">
    <location>
        <begin position="51"/>
        <end position="70"/>
    </location>
</feature>
<evidence type="ECO:0000313" key="3">
    <source>
        <dbReference type="EMBL" id="CAF3872167.1"/>
    </source>
</evidence>
<dbReference type="EMBL" id="CAJOBF010000435">
    <property type="protein sequence ID" value="CAF3817315.1"/>
    <property type="molecule type" value="Genomic_DNA"/>
</dbReference>
<evidence type="ECO:0000313" key="4">
    <source>
        <dbReference type="Proteomes" id="UP000663866"/>
    </source>
</evidence>
<proteinExistence type="predicted"/>
<comment type="caution">
    <text evidence="3">The sequence shown here is derived from an EMBL/GenBank/DDBJ whole genome shotgun (WGS) entry which is preliminary data.</text>
</comment>
<dbReference type="EMBL" id="CAJOBG010000908">
    <property type="protein sequence ID" value="CAF3872167.1"/>
    <property type="molecule type" value="Genomic_DNA"/>
</dbReference>
<keyword evidence="1" id="KW-0472">Membrane</keyword>
<dbReference type="AlphaFoldDB" id="A0A819FTQ8"/>
<keyword evidence="1" id="KW-0812">Transmembrane</keyword>